<keyword evidence="3" id="KW-0677">Repeat</keyword>
<evidence type="ECO:0000256" key="9">
    <source>
        <dbReference type="ARBA" id="ARBA00023242"/>
    </source>
</evidence>
<evidence type="ECO:0000256" key="2">
    <source>
        <dbReference type="ARBA" id="ARBA00022448"/>
    </source>
</evidence>
<feature type="compositionally biased region" description="Acidic residues" evidence="10">
    <location>
        <begin position="16"/>
        <end position="27"/>
    </location>
</feature>
<dbReference type="PROSITE" id="PS50196">
    <property type="entry name" value="RANBD1"/>
    <property type="match status" value="1"/>
</dbReference>
<dbReference type="AlphaFoldDB" id="A0A1Z5JNP2"/>
<evidence type="ECO:0000259" key="11">
    <source>
        <dbReference type="PROSITE" id="PS50196"/>
    </source>
</evidence>
<keyword evidence="7" id="KW-0811">Translocation</keyword>
<dbReference type="InterPro" id="IPR011993">
    <property type="entry name" value="PH-like_dom_sf"/>
</dbReference>
<dbReference type="Pfam" id="PF08911">
    <property type="entry name" value="NUP50"/>
    <property type="match status" value="1"/>
</dbReference>
<proteinExistence type="predicted"/>
<dbReference type="GO" id="GO:0015031">
    <property type="term" value="P:protein transport"/>
    <property type="evidence" value="ECO:0007669"/>
    <property type="project" value="UniProtKB-KW"/>
</dbReference>
<dbReference type="InParanoid" id="A0A1Z5JNP2"/>
<dbReference type="Proteomes" id="UP000198406">
    <property type="component" value="Unassembled WGS sequence"/>
</dbReference>
<dbReference type="GO" id="GO:0005643">
    <property type="term" value="C:nuclear pore"/>
    <property type="evidence" value="ECO:0007669"/>
    <property type="project" value="UniProtKB-SubCell"/>
</dbReference>
<dbReference type="InterPro" id="IPR000156">
    <property type="entry name" value="Ran_bind_dom"/>
</dbReference>
<evidence type="ECO:0000256" key="5">
    <source>
        <dbReference type="ARBA" id="ARBA00022927"/>
    </source>
</evidence>
<keyword evidence="5" id="KW-0653">Protein transport</keyword>
<evidence type="ECO:0000256" key="1">
    <source>
        <dbReference type="ARBA" id="ARBA00004567"/>
    </source>
</evidence>
<evidence type="ECO:0000256" key="7">
    <source>
        <dbReference type="ARBA" id="ARBA00023010"/>
    </source>
</evidence>
<evidence type="ECO:0000256" key="4">
    <source>
        <dbReference type="ARBA" id="ARBA00022816"/>
    </source>
</evidence>
<sequence>MSSKRVADRQLTKDDNEQDNSNDDNSDQEVTFGITKASTEQLNARRIVRVRRPAPSVQENGANESKTAEKDDAENESKSSNPFASIQLTSTGGSSTSVFGASTGFRGFGSLSNNDNDASGHSIFGASSGFQGFGSVASANGFGSATTAPSTFGGFASLSSSTPSSSFTFGTSKGNDATAPANSLPAEEDNDDNIPTLDASVNNTPSIPVVNLPDDYVLESGEEEYKLELELRCKSYRWMKKAPVTETQQETSAPSVPSTELFTKSNTEKETAKDIADNAANKHEGEGATSSKEQHTWVEQGVGPVRILQIPNATDRFARLTQRRQAEEGGKPTKVLINLLIGRESTADPHTDKVVRVSSVEFSDEGTKPVLYLFRFKDNDLMTKFLGCLSKVIPQTKSFQQTDSADSGLEETWDKTK</sequence>
<evidence type="ECO:0000256" key="6">
    <source>
        <dbReference type="ARBA" id="ARBA00022990"/>
    </source>
</evidence>
<comment type="subcellular location">
    <subcellularLocation>
        <location evidence="1">Nucleus</location>
        <location evidence="1">Nuclear pore complex</location>
    </subcellularLocation>
</comment>
<feature type="region of interest" description="Disordered" evidence="10">
    <location>
        <begin position="1"/>
        <end position="96"/>
    </location>
</feature>
<comment type="caution">
    <text evidence="12">The sequence shown here is derived from an EMBL/GenBank/DDBJ whole genome shotgun (WGS) entry which is preliminary data.</text>
</comment>
<dbReference type="OrthoDB" id="205128at2759"/>
<accession>A0A1Z5JNP2</accession>
<evidence type="ECO:0000256" key="8">
    <source>
        <dbReference type="ARBA" id="ARBA00023132"/>
    </source>
</evidence>
<evidence type="ECO:0000313" key="12">
    <source>
        <dbReference type="EMBL" id="GAX15589.1"/>
    </source>
</evidence>
<evidence type="ECO:0000313" key="13">
    <source>
        <dbReference type="Proteomes" id="UP000198406"/>
    </source>
</evidence>
<feature type="region of interest" description="Disordered" evidence="10">
    <location>
        <begin position="166"/>
        <end position="191"/>
    </location>
</feature>
<feature type="compositionally biased region" description="Polar residues" evidence="10">
    <location>
        <begin position="78"/>
        <end position="88"/>
    </location>
</feature>
<gene>
    <name evidence="12" type="ORF">FisN_3Hh059</name>
</gene>
<feature type="domain" description="RanBD1" evidence="11">
    <location>
        <begin position="208"/>
        <end position="398"/>
    </location>
</feature>
<dbReference type="SUPFAM" id="SSF50729">
    <property type="entry name" value="PH domain-like"/>
    <property type="match status" value="1"/>
</dbReference>
<keyword evidence="6" id="KW-0007">Acetylation</keyword>
<feature type="region of interest" description="Disordered" evidence="10">
    <location>
        <begin position="244"/>
        <end position="271"/>
    </location>
</feature>
<protein>
    <recommendedName>
        <fullName evidence="11">RanBD1 domain-containing protein</fullName>
    </recommendedName>
</protein>
<dbReference type="InterPro" id="IPR015007">
    <property type="entry name" value="NUP2/50/61"/>
</dbReference>
<feature type="compositionally biased region" description="Polar residues" evidence="10">
    <location>
        <begin position="245"/>
        <end position="265"/>
    </location>
</feature>
<evidence type="ECO:0000256" key="3">
    <source>
        <dbReference type="ARBA" id="ARBA00022737"/>
    </source>
</evidence>
<keyword evidence="2" id="KW-0813">Transport</keyword>
<keyword evidence="8" id="KW-0906">Nuclear pore complex</keyword>
<keyword evidence="9" id="KW-0539">Nucleus</keyword>
<name>A0A1Z5JNP2_FISSO</name>
<keyword evidence="4" id="KW-0509">mRNA transport</keyword>
<dbReference type="GO" id="GO:0051028">
    <property type="term" value="P:mRNA transport"/>
    <property type="evidence" value="ECO:0007669"/>
    <property type="project" value="UniProtKB-KW"/>
</dbReference>
<feature type="compositionally biased region" description="Basic and acidic residues" evidence="10">
    <location>
        <begin position="1"/>
        <end position="15"/>
    </location>
</feature>
<dbReference type="Gene3D" id="2.30.29.30">
    <property type="entry name" value="Pleckstrin-homology domain (PH domain)/Phosphotyrosine-binding domain (PTB)"/>
    <property type="match status" value="1"/>
</dbReference>
<keyword evidence="13" id="KW-1185">Reference proteome</keyword>
<dbReference type="PANTHER" id="PTHR23138">
    <property type="entry name" value="RAN BINDING PROTEIN"/>
    <property type="match status" value="1"/>
</dbReference>
<dbReference type="EMBL" id="BDSP01000095">
    <property type="protein sequence ID" value="GAX15589.1"/>
    <property type="molecule type" value="Genomic_DNA"/>
</dbReference>
<evidence type="ECO:0000256" key="10">
    <source>
        <dbReference type="SAM" id="MobiDB-lite"/>
    </source>
</evidence>
<dbReference type="Pfam" id="PF00638">
    <property type="entry name" value="Ran_BP1"/>
    <property type="match status" value="1"/>
</dbReference>
<reference evidence="12 13" key="1">
    <citation type="journal article" date="2015" name="Plant Cell">
        <title>Oil accumulation by the oleaginous diatom Fistulifera solaris as revealed by the genome and transcriptome.</title>
        <authorList>
            <person name="Tanaka T."/>
            <person name="Maeda Y."/>
            <person name="Veluchamy A."/>
            <person name="Tanaka M."/>
            <person name="Abida H."/>
            <person name="Marechal E."/>
            <person name="Bowler C."/>
            <person name="Muto M."/>
            <person name="Sunaga Y."/>
            <person name="Tanaka M."/>
            <person name="Yoshino T."/>
            <person name="Taniguchi T."/>
            <person name="Fukuda Y."/>
            <person name="Nemoto M."/>
            <person name="Matsumoto M."/>
            <person name="Wong P.S."/>
            <person name="Aburatani S."/>
            <person name="Fujibuchi W."/>
        </authorList>
    </citation>
    <scope>NUCLEOTIDE SEQUENCE [LARGE SCALE GENOMIC DNA]</scope>
    <source>
        <strain evidence="12 13">JPCC DA0580</strain>
    </source>
</reference>
<dbReference type="InterPro" id="IPR045255">
    <property type="entry name" value="RanBP1-like"/>
</dbReference>
<organism evidence="12 13">
    <name type="scientific">Fistulifera solaris</name>
    <name type="common">Oleaginous diatom</name>
    <dbReference type="NCBI Taxonomy" id="1519565"/>
    <lineage>
        <taxon>Eukaryota</taxon>
        <taxon>Sar</taxon>
        <taxon>Stramenopiles</taxon>
        <taxon>Ochrophyta</taxon>
        <taxon>Bacillariophyta</taxon>
        <taxon>Bacillariophyceae</taxon>
        <taxon>Bacillariophycidae</taxon>
        <taxon>Naviculales</taxon>
        <taxon>Naviculaceae</taxon>
        <taxon>Fistulifera</taxon>
    </lineage>
</organism>